<comment type="catalytic activity">
    <reaction evidence="13 14">
        <text>UDP-N-acetyl-alpha-D-muramate + L-alanine + ATP = UDP-N-acetyl-alpha-D-muramoyl-L-alanine + ADP + phosphate + H(+)</text>
        <dbReference type="Rhea" id="RHEA:23372"/>
        <dbReference type="ChEBI" id="CHEBI:15378"/>
        <dbReference type="ChEBI" id="CHEBI:30616"/>
        <dbReference type="ChEBI" id="CHEBI:43474"/>
        <dbReference type="ChEBI" id="CHEBI:57972"/>
        <dbReference type="ChEBI" id="CHEBI:70757"/>
        <dbReference type="ChEBI" id="CHEBI:83898"/>
        <dbReference type="ChEBI" id="CHEBI:456216"/>
        <dbReference type="EC" id="6.3.2.8"/>
    </reaction>
</comment>
<dbReference type="Gene3D" id="3.40.50.720">
    <property type="entry name" value="NAD(P)-binding Rossmann-like Domain"/>
    <property type="match status" value="1"/>
</dbReference>
<dbReference type="Pfam" id="PF01225">
    <property type="entry name" value="Mur_ligase"/>
    <property type="match status" value="1"/>
</dbReference>
<keyword evidence="15" id="KW-0472">Membrane</keyword>
<evidence type="ECO:0000256" key="15">
    <source>
        <dbReference type="SAM" id="Phobius"/>
    </source>
</evidence>
<feature type="domain" description="Mur ligase central" evidence="18">
    <location>
        <begin position="119"/>
        <end position="338"/>
    </location>
</feature>
<gene>
    <name evidence="14 19" type="primary">murC</name>
    <name evidence="19" type="ORF">GCM10022408_15800</name>
</gene>
<keyword evidence="20" id="KW-1185">Reference proteome</keyword>
<dbReference type="RefSeq" id="WP_345072186.1">
    <property type="nucleotide sequence ID" value="NZ_BAABDJ010000009.1"/>
</dbReference>
<keyword evidence="8 14" id="KW-0067">ATP-binding</keyword>
<evidence type="ECO:0000256" key="3">
    <source>
        <dbReference type="ARBA" id="ARBA00012211"/>
    </source>
</evidence>
<evidence type="ECO:0000256" key="12">
    <source>
        <dbReference type="ARBA" id="ARBA00023316"/>
    </source>
</evidence>
<dbReference type="PANTHER" id="PTHR43445:SF3">
    <property type="entry name" value="UDP-N-ACETYLMURAMATE--L-ALANINE LIGASE"/>
    <property type="match status" value="1"/>
</dbReference>
<evidence type="ECO:0000259" key="18">
    <source>
        <dbReference type="Pfam" id="PF08245"/>
    </source>
</evidence>
<dbReference type="SUPFAM" id="SSF53244">
    <property type="entry name" value="MurD-like peptide ligases, peptide-binding domain"/>
    <property type="match status" value="1"/>
</dbReference>
<dbReference type="InterPro" id="IPR036615">
    <property type="entry name" value="Mur_ligase_C_dom_sf"/>
</dbReference>
<comment type="similarity">
    <text evidence="14">Belongs to the MurCDEF family.</text>
</comment>
<keyword evidence="9 14" id="KW-0133">Cell shape</keyword>
<dbReference type="EMBL" id="BAABDJ010000009">
    <property type="protein sequence ID" value="GAA4004852.1"/>
    <property type="molecule type" value="Genomic_DNA"/>
</dbReference>
<feature type="domain" description="Mur ligase N-terminal catalytic" evidence="16">
    <location>
        <begin position="10"/>
        <end position="114"/>
    </location>
</feature>
<evidence type="ECO:0000256" key="2">
    <source>
        <dbReference type="ARBA" id="ARBA00004752"/>
    </source>
</evidence>
<dbReference type="Pfam" id="PF02875">
    <property type="entry name" value="Mur_ligase_C"/>
    <property type="match status" value="1"/>
</dbReference>
<comment type="pathway">
    <text evidence="2 14">Cell wall biogenesis; peptidoglycan biosynthesis.</text>
</comment>
<dbReference type="InterPro" id="IPR005758">
    <property type="entry name" value="UDP-N-AcMur_Ala_ligase_MurC"/>
</dbReference>
<dbReference type="Gene3D" id="3.90.190.20">
    <property type="entry name" value="Mur ligase, C-terminal domain"/>
    <property type="match status" value="1"/>
</dbReference>
<name>A0ABP7S0N6_9BACT</name>
<comment type="caution">
    <text evidence="19">The sequence shown here is derived from an EMBL/GenBank/DDBJ whole genome shotgun (WGS) entry which is preliminary data.</text>
</comment>
<dbReference type="InterPro" id="IPR050061">
    <property type="entry name" value="MurCDEF_pg_biosynth"/>
</dbReference>
<comment type="function">
    <text evidence="14">Cell wall formation.</text>
</comment>
<keyword evidence="10 14" id="KW-0573">Peptidoglycan synthesis</keyword>
<feature type="binding site" evidence="14">
    <location>
        <begin position="121"/>
        <end position="127"/>
    </location>
    <ligand>
        <name>ATP</name>
        <dbReference type="ChEBI" id="CHEBI:30616"/>
    </ligand>
</feature>
<dbReference type="InterPro" id="IPR013221">
    <property type="entry name" value="Mur_ligase_cen"/>
</dbReference>
<evidence type="ECO:0000256" key="14">
    <source>
        <dbReference type="HAMAP-Rule" id="MF_00046"/>
    </source>
</evidence>
<feature type="transmembrane region" description="Helical" evidence="15">
    <location>
        <begin position="6"/>
        <end position="27"/>
    </location>
</feature>
<keyword evidence="5 14" id="KW-0436">Ligase</keyword>
<proteinExistence type="inferred from homology"/>
<keyword evidence="15" id="KW-0812">Transmembrane</keyword>
<dbReference type="InterPro" id="IPR004101">
    <property type="entry name" value="Mur_ligase_C"/>
</dbReference>
<keyword evidence="15" id="KW-1133">Transmembrane helix</keyword>
<evidence type="ECO:0000256" key="8">
    <source>
        <dbReference type="ARBA" id="ARBA00022840"/>
    </source>
</evidence>
<dbReference type="PANTHER" id="PTHR43445">
    <property type="entry name" value="UDP-N-ACETYLMURAMATE--L-ALANINE LIGASE-RELATED"/>
    <property type="match status" value="1"/>
</dbReference>
<keyword evidence="7 14" id="KW-0547">Nucleotide-binding</keyword>
<evidence type="ECO:0000259" key="16">
    <source>
        <dbReference type="Pfam" id="PF01225"/>
    </source>
</evidence>
<dbReference type="SUPFAM" id="SSF53623">
    <property type="entry name" value="MurD-like peptide ligases, catalytic domain"/>
    <property type="match status" value="1"/>
</dbReference>
<keyword evidence="12 14" id="KW-0961">Cell wall biogenesis/degradation</keyword>
<sequence>MNPVAAFPNVYFLGIGGIGMSALARWFQANGHRVSGYDKTLTPLTAALAAEGIAVHYDDAVASIPAEVRANRDQTLVVLTPAIPQDHRQWAWLREQGYDIRKRSQVLGLLTAGHRTIAVAGTHGKTTTSSMVAHLLHHAGVPCAAFLGGISVNLGSNLLLADVVPRVAEGLVVPLALNDAADIGDISNESGTTTEKSRGTTAPVVVEADEYDRSFLTLYPDIAIVTSTDADHLDIYGDKESLVESFRQFVGQIKPGGTLILNHTADQSVAAAVPAGVRVIRYGLSPEQGPELYADHISVHGHQFHFDLHGPHGAVADLALAVPGFHNVENMLAACCVAQLEGVGAEPLQAAVAAYRGVKRRFEFVLTVGEKVYVDDYAHHPREIEAFLRSLRALYPGKRLRVVFQPHLFSRTRDFAEGFAQSLSLADEVVMLAIYPARERPMPGVTSELILSQITAPRKSLQTMAQVLSAAEADSDFDVLATVGAGDIDQLVPRLKNILDIRWNGTQA</sequence>
<dbReference type="GO" id="GO:0016874">
    <property type="term" value="F:ligase activity"/>
    <property type="evidence" value="ECO:0007669"/>
    <property type="project" value="UniProtKB-KW"/>
</dbReference>
<dbReference type="Gene3D" id="3.40.1190.10">
    <property type="entry name" value="Mur-like, catalytic domain"/>
    <property type="match status" value="1"/>
</dbReference>
<keyword evidence="6 14" id="KW-0132">Cell division</keyword>
<protein>
    <recommendedName>
        <fullName evidence="3 14">UDP-N-acetylmuramate--L-alanine ligase</fullName>
        <ecNumber evidence="3 14">6.3.2.8</ecNumber>
    </recommendedName>
    <alternativeName>
        <fullName evidence="14">UDP-N-acetylmuramoyl-L-alanine synthetase</fullName>
    </alternativeName>
</protein>
<evidence type="ECO:0000259" key="17">
    <source>
        <dbReference type="Pfam" id="PF02875"/>
    </source>
</evidence>
<reference evidence="20" key="1">
    <citation type="journal article" date="2019" name="Int. J. Syst. Evol. Microbiol.">
        <title>The Global Catalogue of Microorganisms (GCM) 10K type strain sequencing project: providing services to taxonomists for standard genome sequencing and annotation.</title>
        <authorList>
            <consortium name="The Broad Institute Genomics Platform"/>
            <consortium name="The Broad Institute Genome Sequencing Center for Infectious Disease"/>
            <person name="Wu L."/>
            <person name="Ma J."/>
        </authorList>
    </citation>
    <scope>NUCLEOTIDE SEQUENCE [LARGE SCALE GENOMIC DNA]</scope>
    <source>
        <strain evidence="20">JCM 17224</strain>
    </source>
</reference>
<dbReference type="SUPFAM" id="SSF51984">
    <property type="entry name" value="MurCD N-terminal domain"/>
    <property type="match status" value="1"/>
</dbReference>
<evidence type="ECO:0000256" key="6">
    <source>
        <dbReference type="ARBA" id="ARBA00022618"/>
    </source>
</evidence>
<evidence type="ECO:0000256" key="4">
    <source>
        <dbReference type="ARBA" id="ARBA00022490"/>
    </source>
</evidence>
<evidence type="ECO:0000256" key="1">
    <source>
        <dbReference type="ARBA" id="ARBA00004496"/>
    </source>
</evidence>
<dbReference type="HAMAP" id="MF_00046">
    <property type="entry name" value="MurC"/>
    <property type="match status" value="1"/>
</dbReference>
<evidence type="ECO:0000256" key="5">
    <source>
        <dbReference type="ARBA" id="ARBA00022598"/>
    </source>
</evidence>
<evidence type="ECO:0000313" key="20">
    <source>
        <dbReference type="Proteomes" id="UP001500567"/>
    </source>
</evidence>
<evidence type="ECO:0000256" key="11">
    <source>
        <dbReference type="ARBA" id="ARBA00023306"/>
    </source>
</evidence>
<evidence type="ECO:0000256" key="9">
    <source>
        <dbReference type="ARBA" id="ARBA00022960"/>
    </source>
</evidence>
<organism evidence="19 20">
    <name type="scientific">Hymenobacter fastidiosus</name>
    <dbReference type="NCBI Taxonomy" id="486264"/>
    <lineage>
        <taxon>Bacteria</taxon>
        <taxon>Pseudomonadati</taxon>
        <taxon>Bacteroidota</taxon>
        <taxon>Cytophagia</taxon>
        <taxon>Cytophagales</taxon>
        <taxon>Hymenobacteraceae</taxon>
        <taxon>Hymenobacter</taxon>
    </lineage>
</organism>
<evidence type="ECO:0000256" key="7">
    <source>
        <dbReference type="ARBA" id="ARBA00022741"/>
    </source>
</evidence>
<comment type="subcellular location">
    <subcellularLocation>
        <location evidence="1 14">Cytoplasm</location>
    </subcellularLocation>
</comment>
<accession>A0ABP7S0N6</accession>
<dbReference type="EC" id="6.3.2.8" evidence="3 14"/>
<dbReference type="Proteomes" id="UP001500567">
    <property type="component" value="Unassembled WGS sequence"/>
</dbReference>
<keyword evidence="11 14" id="KW-0131">Cell cycle</keyword>
<dbReference type="InterPro" id="IPR036565">
    <property type="entry name" value="Mur-like_cat_sf"/>
</dbReference>
<evidence type="ECO:0000313" key="19">
    <source>
        <dbReference type="EMBL" id="GAA4004852.1"/>
    </source>
</evidence>
<dbReference type="InterPro" id="IPR000713">
    <property type="entry name" value="Mur_ligase_N"/>
</dbReference>
<evidence type="ECO:0000256" key="10">
    <source>
        <dbReference type="ARBA" id="ARBA00022984"/>
    </source>
</evidence>
<dbReference type="Pfam" id="PF08245">
    <property type="entry name" value="Mur_ligase_M"/>
    <property type="match status" value="1"/>
</dbReference>
<keyword evidence="4 14" id="KW-0963">Cytoplasm</keyword>
<evidence type="ECO:0000256" key="13">
    <source>
        <dbReference type="ARBA" id="ARBA00047833"/>
    </source>
</evidence>
<feature type="domain" description="Mur ligase C-terminal" evidence="17">
    <location>
        <begin position="360"/>
        <end position="485"/>
    </location>
</feature>